<dbReference type="PANTHER" id="PTHR37323:SF1">
    <property type="entry name" value="L-ORNITHINE N(ALPHA)-ACYLTRANSFERASE"/>
    <property type="match status" value="1"/>
</dbReference>
<dbReference type="RefSeq" id="WP_135801581.1">
    <property type="nucleotide sequence ID" value="NZ_SRPF01000001.1"/>
</dbReference>
<dbReference type="InterPro" id="IPR016181">
    <property type="entry name" value="Acyl_CoA_acyltransferase"/>
</dbReference>
<comment type="catalytic activity">
    <reaction evidence="10">
        <text>a (3R)-hydroxyacyl-[ACP] + L-ornithine = a lyso-ornithine lipid + holo-[ACP] + H(+)</text>
        <dbReference type="Rhea" id="RHEA:20633"/>
        <dbReference type="Rhea" id="RHEA-COMP:9685"/>
        <dbReference type="Rhea" id="RHEA-COMP:9945"/>
        <dbReference type="ChEBI" id="CHEBI:15378"/>
        <dbReference type="ChEBI" id="CHEBI:46911"/>
        <dbReference type="ChEBI" id="CHEBI:64479"/>
        <dbReference type="ChEBI" id="CHEBI:78827"/>
        <dbReference type="ChEBI" id="CHEBI:138482"/>
        <dbReference type="EC" id="2.3.2.30"/>
    </reaction>
    <physiologicalReaction direction="left-to-right" evidence="10">
        <dbReference type="Rhea" id="RHEA:20634"/>
    </physiologicalReaction>
</comment>
<accession>A0A4Z1BT29</accession>
<evidence type="ECO:0000256" key="6">
    <source>
        <dbReference type="ARBA" id="ARBA00038095"/>
    </source>
</evidence>
<gene>
    <name evidence="11" type="ORF">E5Q11_01180</name>
</gene>
<keyword evidence="12" id="KW-1185">Reference proteome</keyword>
<dbReference type="Proteomes" id="UP000298325">
    <property type="component" value="Unassembled WGS sequence"/>
</dbReference>
<organism evidence="11 12">
    <name type="scientific">Marinobacter confluentis</name>
    <dbReference type="NCBI Taxonomy" id="1697557"/>
    <lineage>
        <taxon>Bacteria</taxon>
        <taxon>Pseudomonadati</taxon>
        <taxon>Pseudomonadota</taxon>
        <taxon>Gammaproteobacteria</taxon>
        <taxon>Pseudomonadales</taxon>
        <taxon>Marinobacteraceae</taxon>
        <taxon>Marinobacter</taxon>
    </lineage>
</organism>
<dbReference type="AlphaFoldDB" id="A0A4Z1BT29"/>
<dbReference type="GO" id="GO:0043810">
    <property type="term" value="F:ornithine-acyl [acyl carrier protein] N-acyltransferase activity"/>
    <property type="evidence" value="ECO:0007669"/>
    <property type="project" value="UniProtKB-EC"/>
</dbReference>
<evidence type="ECO:0000256" key="2">
    <source>
        <dbReference type="ARBA" id="ARBA00022516"/>
    </source>
</evidence>
<keyword evidence="3 11" id="KW-0808">Transferase</keyword>
<evidence type="ECO:0000256" key="10">
    <source>
        <dbReference type="ARBA" id="ARBA00047785"/>
    </source>
</evidence>
<proteinExistence type="inferred from homology"/>
<evidence type="ECO:0000256" key="8">
    <source>
        <dbReference type="ARBA" id="ARBA00039866"/>
    </source>
</evidence>
<name>A0A4Z1BT29_9GAMM</name>
<dbReference type="PANTHER" id="PTHR37323">
    <property type="entry name" value="GCN5-RELATED N-ACETYLTRANSFERASE"/>
    <property type="match status" value="1"/>
</dbReference>
<comment type="caution">
    <text evidence="11">The sequence shown here is derived from an EMBL/GenBank/DDBJ whole genome shotgun (WGS) entry which is preliminary data.</text>
</comment>
<evidence type="ECO:0000256" key="9">
    <source>
        <dbReference type="ARBA" id="ARBA00045724"/>
    </source>
</evidence>
<keyword evidence="2" id="KW-0444">Lipid biosynthesis</keyword>
<dbReference type="SUPFAM" id="SSF55729">
    <property type="entry name" value="Acyl-CoA N-acyltransferases (Nat)"/>
    <property type="match status" value="1"/>
</dbReference>
<comment type="similarity">
    <text evidence="6">Belongs to the acetyltransferase family. OlsB subfamily.</text>
</comment>
<evidence type="ECO:0000256" key="1">
    <source>
        <dbReference type="ARBA" id="ARBA00005189"/>
    </source>
</evidence>
<dbReference type="Gene3D" id="3.40.630.30">
    <property type="match status" value="1"/>
</dbReference>
<evidence type="ECO:0000256" key="4">
    <source>
        <dbReference type="ARBA" id="ARBA00023098"/>
    </source>
</evidence>
<comment type="function">
    <text evidence="9">Catalyzes the first step in the biosynthesis of ornithine lipids, which are phosphorus-free membrane lipids. Catalyzes the 3-hydroxyacyl-acyl carrier protein-dependent acylation of ornithine to form lyso-ornithine lipid (LOL).</text>
</comment>
<protein>
    <recommendedName>
        <fullName evidence="8">L-ornithine N(alpha)-acyltransferase</fullName>
        <ecNumber evidence="7">2.3.2.30</ecNumber>
    </recommendedName>
</protein>
<dbReference type="GO" id="GO:0006629">
    <property type="term" value="P:lipid metabolic process"/>
    <property type="evidence" value="ECO:0007669"/>
    <property type="project" value="UniProtKB-KW"/>
</dbReference>
<dbReference type="OrthoDB" id="9787072at2"/>
<dbReference type="InterPro" id="IPR052351">
    <property type="entry name" value="Ornithine_N-alpha-AT"/>
</dbReference>
<evidence type="ECO:0000313" key="12">
    <source>
        <dbReference type="Proteomes" id="UP000298325"/>
    </source>
</evidence>
<evidence type="ECO:0000256" key="5">
    <source>
        <dbReference type="ARBA" id="ARBA00023315"/>
    </source>
</evidence>
<dbReference type="EMBL" id="SRPF01000001">
    <property type="protein sequence ID" value="TGN41195.1"/>
    <property type="molecule type" value="Genomic_DNA"/>
</dbReference>
<reference evidence="11 12" key="1">
    <citation type="submission" date="2019-04" db="EMBL/GenBank/DDBJ databases">
        <authorList>
            <person name="Park S."/>
            <person name="Yoon J.-H."/>
        </authorList>
    </citation>
    <scope>NUCLEOTIDE SEQUENCE [LARGE SCALE GENOMIC DNA]</scope>
    <source>
        <strain evidence="11 12">HJM-18</strain>
    </source>
</reference>
<dbReference type="EC" id="2.3.2.30" evidence="7"/>
<sequence length="258" mass="28545">MAKLGFLKASTRWIRKPAQNTGPELQARWLTSRRDILRAQRLRCRTFSEEFGIRISPFGLDRDRFDRHCLHLGVEDKSTGALIGYTRLLPGEAARKLGGFYSRNEFDLDNLAGLPGHVVEVGRTCVHPDYRSGGTIAVLWAALAQYLFTARVDFLIGCASISMADGGAGVAGIMPGLRERFLTDENLRVTPRLAVPAVTPSDKGGAMPPLLKAYTRMGAKIAGEPCWDPDFNCADVFILLEVSKMSRRYRDHFMAKAG</sequence>
<keyword evidence="5" id="KW-0012">Acyltransferase</keyword>
<evidence type="ECO:0000256" key="7">
    <source>
        <dbReference type="ARBA" id="ARBA00039058"/>
    </source>
</evidence>
<evidence type="ECO:0000313" key="11">
    <source>
        <dbReference type="EMBL" id="TGN41195.1"/>
    </source>
</evidence>
<keyword evidence="4" id="KW-0443">Lipid metabolism</keyword>
<comment type="pathway">
    <text evidence="1">Lipid metabolism.</text>
</comment>
<evidence type="ECO:0000256" key="3">
    <source>
        <dbReference type="ARBA" id="ARBA00022679"/>
    </source>
</evidence>
<dbReference type="Pfam" id="PF13444">
    <property type="entry name" value="Acetyltransf_5"/>
    <property type="match status" value="1"/>
</dbReference>